<evidence type="ECO:0000313" key="2">
    <source>
        <dbReference type="EMBL" id="OGD76827.1"/>
    </source>
</evidence>
<dbReference type="EMBL" id="MFAF01000061">
    <property type="protein sequence ID" value="OGD76827.1"/>
    <property type="molecule type" value="Genomic_DNA"/>
</dbReference>
<keyword evidence="1" id="KW-0732">Signal</keyword>
<dbReference type="STRING" id="1817816.A2Y64_02290"/>
<feature type="chain" id="PRO_5009518542" description="VCBS repeat-containing protein" evidence="1">
    <location>
        <begin position="18"/>
        <end position="412"/>
    </location>
</feature>
<comment type="caution">
    <text evidence="2">The sequence shown here is derived from an EMBL/GenBank/DDBJ whole genome shotgun (WGS) entry which is preliminary data.</text>
</comment>
<reference evidence="2 3" key="1">
    <citation type="journal article" date="2016" name="Nat. Commun.">
        <title>Thousands of microbial genomes shed light on interconnected biogeochemical processes in an aquifer system.</title>
        <authorList>
            <person name="Anantharaman K."/>
            <person name="Brown C.T."/>
            <person name="Hug L.A."/>
            <person name="Sharon I."/>
            <person name="Castelle C.J."/>
            <person name="Probst A.J."/>
            <person name="Thomas B.C."/>
            <person name="Singh A."/>
            <person name="Wilkins M.J."/>
            <person name="Karaoz U."/>
            <person name="Brodie E.L."/>
            <person name="Williams K.H."/>
            <person name="Hubbard S.S."/>
            <person name="Banfield J.F."/>
        </authorList>
    </citation>
    <scope>NUCLEOTIDE SEQUENCE [LARGE SCALE GENOMIC DNA]</scope>
</reference>
<dbReference type="Proteomes" id="UP000177187">
    <property type="component" value="Unassembled WGS sequence"/>
</dbReference>
<dbReference type="InterPro" id="IPR028994">
    <property type="entry name" value="Integrin_alpha_N"/>
</dbReference>
<gene>
    <name evidence="2" type="ORF">A2Y64_02290</name>
</gene>
<accession>A0A1F5FB35</accession>
<protein>
    <recommendedName>
        <fullName evidence="4">VCBS repeat-containing protein</fullName>
    </recommendedName>
</protein>
<evidence type="ECO:0000313" key="3">
    <source>
        <dbReference type="Proteomes" id="UP000177187"/>
    </source>
</evidence>
<feature type="signal peptide" evidence="1">
    <location>
        <begin position="1"/>
        <end position="17"/>
    </location>
</feature>
<proteinExistence type="predicted"/>
<organism evidence="2 3">
    <name type="scientific">Candidatus Coatesbacteria bacterium RBG_13_66_14</name>
    <dbReference type="NCBI Taxonomy" id="1817816"/>
    <lineage>
        <taxon>Bacteria</taxon>
        <taxon>Candidatus Coatesiibacteriota</taxon>
    </lineage>
</organism>
<name>A0A1F5FB35_9BACT</name>
<dbReference type="AlphaFoldDB" id="A0A1F5FB35"/>
<evidence type="ECO:0008006" key="4">
    <source>
        <dbReference type="Google" id="ProtNLM"/>
    </source>
</evidence>
<evidence type="ECO:0000256" key="1">
    <source>
        <dbReference type="SAM" id="SignalP"/>
    </source>
</evidence>
<sequence>MRAVGSVVLVFSVAAGANPLPVPRGFESPTPPQPEASTFETDTVFGDCGYYRVDAVREAADPLNRFGALELHYIDDSLSPGVDWHLQDTYEVWVYDPAGNEEPLGYDARFEDVDGDRRPECVVTLRRVETAGNDEVVLEFGLDGFTVVLGLDEDLISLPLELDGDGYTVEALRRRYGWFAPFGEVRLYRSEEEEEGGRVPVDVYPDSEETDFYGGSLDLEDYTGDGRPEAVVYTNMGGNDPLICCGLVVLEPTPGGLTELYYEPMLAPFARDADSDGVTEIFTYTAYTSSFVVGRAYRASFIDRVFVYEGGRYVPGELADYKDFLLSRVTEEERYYAESLLGDYPEAILGEGQSVLAQLAAAGLDAEYALWWEGHREELRGATLSIHDGDWDEVERVFSTPDALRAEWAGMY</sequence>
<dbReference type="SUPFAM" id="SSF69318">
    <property type="entry name" value="Integrin alpha N-terminal domain"/>
    <property type="match status" value="1"/>
</dbReference>